<organism evidence="3 4">
    <name type="scientific">Ophiobolus disseminans</name>
    <dbReference type="NCBI Taxonomy" id="1469910"/>
    <lineage>
        <taxon>Eukaryota</taxon>
        <taxon>Fungi</taxon>
        <taxon>Dikarya</taxon>
        <taxon>Ascomycota</taxon>
        <taxon>Pezizomycotina</taxon>
        <taxon>Dothideomycetes</taxon>
        <taxon>Pleosporomycetidae</taxon>
        <taxon>Pleosporales</taxon>
        <taxon>Pleosporineae</taxon>
        <taxon>Phaeosphaeriaceae</taxon>
        <taxon>Ophiobolus</taxon>
    </lineage>
</organism>
<keyword evidence="2" id="KW-1133">Transmembrane helix</keyword>
<comment type="cofactor">
    <cofactor evidence="1">
        <name>heme</name>
        <dbReference type="ChEBI" id="CHEBI:30413"/>
    </cofactor>
</comment>
<evidence type="ECO:0000256" key="2">
    <source>
        <dbReference type="SAM" id="Phobius"/>
    </source>
</evidence>
<dbReference type="InterPro" id="IPR001128">
    <property type="entry name" value="Cyt_P450"/>
</dbReference>
<dbReference type="GO" id="GO:0016705">
    <property type="term" value="F:oxidoreductase activity, acting on paired donors, with incorporation or reduction of molecular oxygen"/>
    <property type="evidence" value="ECO:0007669"/>
    <property type="project" value="InterPro"/>
</dbReference>
<dbReference type="GO" id="GO:0004497">
    <property type="term" value="F:monooxygenase activity"/>
    <property type="evidence" value="ECO:0007669"/>
    <property type="project" value="InterPro"/>
</dbReference>
<keyword evidence="2" id="KW-0812">Transmembrane</keyword>
<dbReference type="PANTHER" id="PTHR24305">
    <property type="entry name" value="CYTOCHROME P450"/>
    <property type="match status" value="1"/>
</dbReference>
<protein>
    <submittedName>
        <fullName evidence="3">Cytochrome P450</fullName>
    </submittedName>
</protein>
<evidence type="ECO:0000313" key="4">
    <source>
        <dbReference type="Proteomes" id="UP000799424"/>
    </source>
</evidence>
<dbReference type="Pfam" id="PF00067">
    <property type="entry name" value="p450"/>
    <property type="match status" value="1"/>
</dbReference>
<dbReference type="InterPro" id="IPR050121">
    <property type="entry name" value="Cytochrome_P450_monoxygenase"/>
</dbReference>
<name>A0A6A6ZGL4_9PLEO</name>
<dbReference type="AlphaFoldDB" id="A0A6A6ZGL4"/>
<dbReference type="InterPro" id="IPR002401">
    <property type="entry name" value="Cyt_P450_E_grp-I"/>
</dbReference>
<proteinExistence type="predicted"/>
<keyword evidence="1" id="KW-0408">Iron</keyword>
<reference evidence="3" key="1">
    <citation type="journal article" date="2020" name="Stud. Mycol.">
        <title>101 Dothideomycetes genomes: a test case for predicting lifestyles and emergence of pathogens.</title>
        <authorList>
            <person name="Haridas S."/>
            <person name="Albert R."/>
            <person name="Binder M."/>
            <person name="Bloem J."/>
            <person name="Labutti K."/>
            <person name="Salamov A."/>
            <person name="Andreopoulos B."/>
            <person name="Baker S."/>
            <person name="Barry K."/>
            <person name="Bills G."/>
            <person name="Bluhm B."/>
            <person name="Cannon C."/>
            <person name="Castanera R."/>
            <person name="Culley D."/>
            <person name="Daum C."/>
            <person name="Ezra D."/>
            <person name="Gonzalez J."/>
            <person name="Henrissat B."/>
            <person name="Kuo A."/>
            <person name="Liang C."/>
            <person name="Lipzen A."/>
            <person name="Lutzoni F."/>
            <person name="Magnuson J."/>
            <person name="Mondo S."/>
            <person name="Nolan M."/>
            <person name="Ohm R."/>
            <person name="Pangilinan J."/>
            <person name="Park H.-J."/>
            <person name="Ramirez L."/>
            <person name="Alfaro M."/>
            <person name="Sun H."/>
            <person name="Tritt A."/>
            <person name="Yoshinaga Y."/>
            <person name="Zwiers L.-H."/>
            <person name="Turgeon B."/>
            <person name="Goodwin S."/>
            <person name="Spatafora J."/>
            <person name="Crous P."/>
            <person name="Grigoriev I."/>
        </authorList>
    </citation>
    <scope>NUCLEOTIDE SEQUENCE</scope>
    <source>
        <strain evidence="3">CBS 113818</strain>
    </source>
</reference>
<keyword evidence="2" id="KW-0472">Membrane</keyword>
<dbReference type="PANTHER" id="PTHR24305:SF229">
    <property type="entry name" value="P450, PUTATIVE (EUROFUNG)-RELATED"/>
    <property type="match status" value="1"/>
</dbReference>
<accession>A0A6A6ZGL4</accession>
<keyword evidence="1" id="KW-0479">Metal-binding</keyword>
<keyword evidence="4" id="KW-1185">Reference proteome</keyword>
<dbReference type="Proteomes" id="UP000799424">
    <property type="component" value="Unassembled WGS sequence"/>
</dbReference>
<dbReference type="PRINTS" id="PR00385">
    <property type="entry name" value="P450"/>
</dbReference>
<feature type="binding site" description="axial binding residue" evidence="1">
    <location>
        <position position="461"/>
    </location>
    <ligand>
        <name>heme</name>
        <dbReference type="ChEBI" id="CHEBI:30413"/>
    </ligand>
    <ligandPart>
        <name>Fe</name>
        <dbReference type="ChEBI" id="CHEBI:18248"/>
    </ligandPart>
</feature>
<dbReference type="GO" id="GO:0020037">
    <property type="term" value="F:heme binding"/>
    <property type="evidence" value="ECO:0007669"/>
    <property type="project" value="InterPro"/>
</dbReference>
<dbReference type="EMBL" id="MU006245">
    <property type="protein sequence ID" value="KAF2819337.1"/>
    <property type="molecule type" value="Genomic_DNA"/>
</dbReference>
<evidence type="ECO:0000256" key="1">
    <source>
        <dbReference type="PIRSR" id="PIRSR602401-1"/>
    </source>
</evidence>
<dbReference type="GO" id="GO:0005506">
    <property type="term" value="F:iron ion binding"/>
    <property type="evidence" value="ECO:0007669"/>
    <property type="project" value="InterPro"/>
</dbReference>
<dbReference type="SUPFAM" id="SSF48264">
    <property type="entry name" value="Cytochrome P450"/>
    <property type="match status" value="1"/>
</dbReference>
<gene>
    <name evidence="3" type="ORF">CC86DRAFT_472151</name>
</gene>
<dbReference type="InterPro" id="IPR036396">
    <property type="entry name" value="Cyt_P450_sf"/>
</dbReference>
<dbReference type="Gene3D" id="1.10.630.10">
    <property type="entry name" value="Cytochrome P450"/>
    <property type="match status" value="1"/>
</dbReference>
<evidence type="ECO:0000313" key="3">
    <source>
        <dbReference type="EMBL" id="KAF2819337.1"/>
    </source>
</evidence>
<keyword evidence="1" id="KW-0349">Heme</keyword>
<feature type="transmembrane region" description="Helical" evidence="2">
    <location>
        <begin position="15"/>
        <end position="34"/>
    </location>
</feature>
<dbReference type="PRINTS" id="PR00463">
    <property type="entry name" value="EP450I"/>
</dbReference>
<dbReference type="CDD" id="cd11060">
    <property type="entry name" value="CYP57A1-like"/>
    <property type="match status" value="1"/>
</dbReference>
<dbReference type="OrthoDB" id="3934656at2759"/>
<sequence length="515" mass="58476">MALSDFLLGFAGRTWITIIFPAFVFTYWAVWIVYARTLHPLAKVPGPFWPAVSRTWLIYRAYMGDLEIRQRELHAQYGPLLRVAPDEIVCDDPRYIPYVYPLKSPLEKTPWYDAWRPAGMNSRPDMFTNRSERDHAAYQRIVAHIYSLSSVMKSEPGIDQTVQLFIRRLGEFADSDQEFDFGLWLEMFAYDNIGVVFFGHQFGFLQDSVDYGGYIQAVHKSLPFLGILAMSPAYARPFLMLSAITVPSLLKAVIAVSGVKRLAERETYEAQARAEEARAKRVDMTSQLLGIMREKGEKNNFSVREIVSENWTAVMAGSDSTSIGLRSIFYFLMKQPSKLEQVRAEIDAAFADGTLTTPVQYNQSIKLPYLNAVIQESFRLYSPFAASIQRYSPPGGLTLAGTHIPAGMRVGLNPSVVQHHKEVFGEDAKSFRPERWLDSSPEQVKLMGKCMMQFGAGTRRCTGKHIAMAQVHKVTPEIIHRYDFRLTHDGDWKTTNAAFNIQTGVTCKFSRRQIV</sequence>